<evidence type="ECO:0000256" key="1">
    <source>
        <dbReference type="ARBA" id="ARBA00008791"/>
    </source>
</evidence>
<comment type="similarity">
    <text evidence="1">Belongs to the universal stress protein A family.</text>
</comment>
<evidence type="ECO:0000313" key="4">
    <source>
        <dbReference type="EMBL" id="KAB8185180.1"/>
    </source>
</evidence>
<dbReference type="SUPFAM" id="SSF52402">
    <property type="entry name" value="Adenine nucleotide alpha hydrolases-like"/>
    <property type="match status" value="2"/>
</dbReference>
<feature type="region of interest" description="Disordered" evidence="2">
    <location>
        <begin position="18"/>
        <end position="65"/>
    </location>
</feature>
<sequence length="409" mass="42689">MAAECGSRRGCQVIAGARDGHRALSRSTGPAAPGGRPQPLLGGTTGFSGCPAFRPRRRPGREAAPVVAPARLPRAAVRMSQTMRLRGLGFQSHTSMGAEEHHAFAGEPDRHVRPGHRHGRGGLRTGPRRDRGRSRGRAARMSLVVVGVDDSEESLWAVEWAAGEAARRRQPLLILHAFIWPGLGVPLGPAPGAPPEGGFRHAAERVLAAALARAQKVAPDIEVSTDLPETDPATALLHRSQQAEVLVVGSRGLGEIGGLLLGSVGARLAAEASCPVVVVRGPVTTHGHVVAGIADQRESEALLAFAFAYAASTANVLVLAHVSTNGSPGPGLPDSALALWRERFPAVAIVQQSLTGHPGKALMRAASEASLLVVGSHHHHELSALMHGSVSQAVVHHATCPVAIIQVRR</sequence>
<dbReference type="PANTHER" id="PTHR46553">
    <property type="entry name" value="ADENINE NUCLEOTIDE ALPHA HYDROLASES-LIKE SUPERFAMILY PROTEIN"/>
    <property type="match status" value="1"/>
</dbReference>
<name>A0A5C4V242_9ACTN</name>
<dbReference type="OrthoDB" id="3174546at2"/>
<dbReference type="PRINTS" id="PR01438">
    <property type="entry name" value="UNVRSLSTRESS"/>
</dbReference>
<protein>
    <recommendedName>
        <fullName evidence="3">UspA domain-containing protein</fullName>
    </recommendedName>
</protein>
<dbReference type="PANTHER" id="PTHR46553:SF3">
    <property type="entry name" value="ADENINE NUCLEOTIDE ALPHA HYDROLASES-LIKE SUPERFAMILY PROTEIN"/>
    <property type="match status" value="1"/>
</dbReference>
<dbReference type="AlphaFoldDB" id="A0A5C4V242"/>
<dbReference type="InterPro" id="IPR006016">
    <property type="entry name" value="UspA"/>
</dbReference>
<evidence type="ECO:0000256" key="2">
    <source>
        <dbReference type="SAM" id="MobiDB-lite"/>
    </source>
</evidence>
<accession>A0A5C4V242</accession>
<gene>
    <name evidence="4" type="ORF">FH608_047700</name>
</gene>
<evidence type="ECO:0000259" key="3">
    <source>
        <dbReference type="Pfam" id="PF00582"/>
    </source>
</evidence>
<organism evidence="4 5">
    <name type="scientific">Nonomuraea phyllanthi</name>
    <dbReference type="NCBI Taxonomy" id="2219224"/>
    <lineage>
        <taxon>Bacteria</taxon>
        <taxon>Bacillati</taxon>
        <taxon>Actinomycetota</taxon>
        <taxon>Actinomycetes</taxon>
        <taxon>Streptosporangiales</taxon>
        <taxon>Streptosporangiaceae</taxon>
        <taxon>Nonomuraea</taxon>
    </lineage>
</organism>
<reference evidence="4 5" key="1">
    <citation type="submission" date="2019-10" db="EMBL/GenBank/DDBJ databases">
        <title>Nonomuraea sp. nov., isolated from Phyllanthus amarus.</title>
        <authorList>
            <person name="Klykleung N."/>
            <person name="Tanasupawat S."/>
        </authorList>
    </citation>
    <scope>NUCLEOTIDE SEQUENCE [LARGE SCALE GENOMIC DNA]</scope>
    <source>
        <strain evidence="4 5">PA1-10</strain>
    </source>
</reference>
<dbReference type="Proteomes" id="UP000312512">
    <property type="component" value="Unassembled WGS sequence"/>
</dbReference>
<keyword evidence="5" id="KW-1185">Reference proteome</keyword>
<proteinExistence type="inferred from homology"/>
<comment type="caution">
    <text evidence="4">The sequence shown here is derived from an EMBL/GenBank/DDBJ whole genome shotgun (WGS) entry which is preliminary data.</text>
</comment>
<evidence type="ECO:0000313" key="5">
    <source>
        <dbReference type="Proteomes" id="UP000312512"/>
    </source>
</evidence>
<dbReference type="Gene3D" id="3.40.50.620">
    <property type="entry name" value="HUPs"/>
    <property type="match status" value="2"/>
</dbReference>
<feature type="domain" description="UspA" evidence="3">
    <location>
        <begin position="144"/>
        <end position="280"/>
    </location>
</feature>
<dbReference type="InterPro" id="IPR006015">
    <property type="entry name" value="Universal_stress_UspA"/>
</dbReference>
<dbReference type="EMBL" id="VDLX02000031">
    <property type="protein sequence ID" value="KAB8185180.1"/>
    <property type="molecule type" value="Genomic_DNA"/>
</dbReference>
<feature type="region of interest" description="Disordered" evidence="2">
    <location>
        <begin position="105"/>
        <end position="136"/>
    </location>
</feature>
<dbReference type="InterPro" id="IPR014729">
    <property type="entry name" value="Rossmann-like_a/b/a_fold"/>
</dbReference>
<feature type="domain" description="UspA" evidence="3">
    <location>
        <begin position="288"/>
        <end position="405"/>
    </location>
</feature>
<dbReference type="Pfam" id="PF00582">
    <property type="entry name" value="Usp"/>
    <property type="match status" value="2"/>
</dbReference>